<feature type="domain" description="CCHC-type" evidence="7">
    <location>
        <begin position="436"/>
        <end position="451"/>
    </location>
</feature>
<evidence type="ECO:0000256" key="6">
    <source>
        <dbReference type="SAM" id="MobiDB-lite"/>
    </source>
</evidence>
<feature type="compositionally biased region" description="Basic and acidic residues" evidence="6">
    <location>
        <begin position="52"/>
        <end position="64"/>
    </location>
</feature>
<feature type="domain" description="CCHC-type" evidence="7">
    <location>
        <begin position="415"/>
        <end position="428"/>
    </location>
</feature>
<dbReference type="InterPro" id="IPR001878">
    <property type="entry name" value="Znf_CCHC"/>
</dbReference>
<dbReference type="PROSITE" id="PS50158">
    <property type="entry name" value="ZF_CCHC"/>
    <property type="match status" value="3"/>
</dbReference>
<feature type="region of interest" description="Disordered" evidence="6">
    <location>
        <begin position="161"/>
        <end position="273"/>
    </location>
</feature>
<dbReference type="Pfam" id="PF00098">
    <property type="entry name" value="zf-CCHC"/>
    <property type="match status" value="3"/>
</dbReference>
<feature type="region of interest" description="Disordered" evidence="6">
    <location>
        <begin position="449"/>
        <end position="472"/>
    </location>
</feature>
<sequence>MSFFTKIKQMMKCEEHGEVHSSNCLCPQCTCRAYSALSNLFQDDCLAPPESPKAKELPKPEVKPAQDVVPPPPLSPSISSTISEPVSEISLNTYDYQMSEQSYSLPMTDLSFSLPESNYSSLYASDRDLDAISQMSFTSLSTFKSQDNQFFSHNIASYDSLPRSESTSSLDGFQSNSRSTGSPVSVDTNYQSSSSVHHHSIRSNSSQDFSALLNRSRETSPINSMTTPGKELDPPSATSNPPLYSSSSNSDIVPNSPPNNNIFDHQTGAVTLPTSVGNNSPTMYLQSAARNAAPFVPSVKRTLPQPPQFIPNVTFPPNSMIQPQMAQSVDFKLPTTLPTFVPTSITFEPASPANLANQARQQKGPVTPTQKCFKCGQFGHIFVNCPLNAHNTTPVLPNMMDSPDVSGSSVSRDACYKCGRTGHTARECTFDDTRVCFVCRQMGHISKDCPKSRRNKKKTNALHPQSVHTKSE</sequence>
<dbReference type="PANTHER" id="PTHR47103">
    <property type="entry name" value="DNA-BINDING PROTEIN"/>
    <property type="match status" value="1"/>
</dbReference>
<proteinExistence type="predicted"/>
<dbReference type="EMBL" id="JARBJD010000024">
    <property type="protein sequence ID" value="KAK2960197.1"/>
    <property type="molecule type" value="Genomic_DNA"/>
</dbReference>
<evidence type="ECO:0000256" key="1">
    <source>
        <dbReference type="ARBA" id="ARBA00022723"/>
    </source>
</evidence>
<keyword evidence="3 5" id="KW-0863">Zinc-finger</keyword>
<name>A0ABQ9Y8W0_9EUKA</name>
<evidence type="ECO:0000256" key="4">
    <source>
        <dbReference type="ARBA" id="ARBA00022833"/>
    </source>
</evidence>
<dbReference type="SUPFAM" id="SSF57756">
    <property type="entry name" value="Retrovirus zinc finger-like domains"/>
    <property type="match status" value="2"/>
</dbReference>
<feature type="compositionally biased region" description="Polar residues" evidence="6">
    <location>
        <begin position="161"/>
        <end position="191"/>
    </location>
</feature>
<feature type="compositionally biased region" description="Low complexity" evidence="6">
    <location>
        <begin position="236"/>
        <end position="261"/>
    </location>
</feature>
<dbReference type="InterPro" id="IPR036875">
    <property type="entry name" value="Znf_CCHC_sf"/>
</dbReference>
<keyword evidence="9" id="KW-1185">Reference proteome</keyword>
<evidence type="ECO:0000259" key="7">
    <source>
        <dbReference type="PROSITE" id="PS50158"/>
    </source>
</evidence>
<dbReference type="Gene3D" id="4.10.60.10">
    <property type="entry name" value="Zinc finger, CCHC-type"/>
    <property type="match status" value="3"/>
</dbReference>
<keyword evidence="4" id="KW-0862">Zinc</keyword>
<keyword evidence="1" id="KW-0479">Metal-binding</keyword>
<gene>
    <name evidence="8" type="ORF">BLNAU_4750</name>
</gene>
<evidence type="ECO:0000256" key="2">
    <source>
        <dbReference type="ARBA" id="ARBA00022737"/>
    </source>
</evidence>
<accession>A0ABQ9Y8W0</accession>
<protein>
    <recommendedName>
        <fullName evidence="7">CCHC-type domain-containing protein</fullName>
    </recommendedName>
</protein>
<keyword evidence="2" id="KW-0677">Repeat</keyword>
<evidence type="ECO:0000256" key="3">
    <source>
        <dbReference type="ARBA" id="ARBA00022771"/>
    </source>
</evidence>
<comment type="caution">
    <text evidence="8">The sequence shown here is derived from an EMBL/GenBank/DDBJ whole genome shotgun (WGS) entry which is preliminary data.</text>
</comment>
<feature type="region of interest" description="Disordered" evidence="6">
    <location>
        <begin position="51"/>
        <end position="81"/>
    </location>
</feature>
<evidence type="ECO:0000313" key="9">
    <source>
        <dbReference type="Proteomes" id="UP001281761"/>
    </source>
</evidence>
<dbReference type="SMART" id="SM00343">
    <property type="entry name" value="ZnF_C2HC"/>
    <property type="match status" value="3"/>
</dbReference>
<evidence type="ECO:0000313" key="8">
    <source>
        <dbReference type="EMBL" id="KAK2960197.1"/>
    </source>
</evidence>
<feature type="compositionally biased region" description="Polar residues" evidence="6">
    <location>
        <begin position="462"/>
        <end position="472"/>
    </location>
</feature>
<organism evidence="8 9">
    <name type="scientific">Blattamonas nauphoetae</name>
    <dbReference type="NCBI Taxonomy" id="2049346"/>
    <lineage>
        <taxon>Eukaryota</taxon>
        <taxon>Metamonada</taxon>
        <taxon>Preaxostyla</taxon>
        <taxon>Oxymonadida</taxon>
        <taxon>Blattamonas</taxon>
    </lineage>
</organism>
<dbReference type="PANTHER" id="PTHR47103:SF8">
    <property type="entry name" value="DNA-BINDING PROTEIN"/>
    <property type="match status" value="1"/>
</dbReference>
<feature type="compositionally biased region" description="Polar residues" evidence="6">
    <location>
        <begin position="262"/>
        <end position="273"/>
    </location>
</feature>
<feature type="domain" description="CCHC-type" evidence="7">
    <location>
        <begin position="371"/>
        <end position="386"/>
    </location>
</feature>
<reference evidence="8 9" key="1">
    <citation type="journal article" date="2022" name="bioRxiv">
        <title>Genomics of Preaxostyla Flagellates Illuminates Evolutionary Transitions and the Path Towards Mitochondrial Loss.</title>
        <authorList>
            <person name="Novak L.V.F."/>
            <person name="Treitli S.C."/>
            <person name="Pyrih J."/>
            <person name="Halakuc P."/>
            <person name="Pipaliya S.V."/>
            <person name="Vacek V."/>
            <person name="Brzon O."/>
            <person name="Soukal P."/>
            <person name="Eme L."/>
            <person name="Dacks J.B."/>
            <person name="Karnkowska A."/>
            <person name="Elias M."/>
            <person name="Hampl V."/>
        </authorList>
    </citation>
    <scope>NUCLEOTIDE SEQUENCE [LARGE SCALE GENOMIC DNA]</scope>
    <source>
        <strain evidence="8">NAU3</strain>
        <tissue evidence="8">Gut</tissue>
    </source>
</reference>
<dbReference type="Proteomes" id="UP001281761">
    <property type="component" value="Unassembled WGS sequence"/>
</dbReference>
<evidence type="ECO:0000256" key="5">
    <source>
        <dbReference type="PROSITE-ProRule" id="PRU00047"/>
    </source>
</evidence>